<protein>
    <submittedName>
        <fullName evidence="16">Zinc finger protein 813</fullName>
    </submittedName>
</protein>
<feature type="compositionally biased region" description="Basic and acidic residues" evidence="13">
    <location>
        <begin position="444"/>
        <end position="456"/>
    </location>
</feature>
<feature type="domain" description="C2H2-type" evidence="14">
    <location>
        <begin position="375"/>
        <end position="402"/>
    </location>
</feature>
<evidence type="ECO:0000256" key="3">
    <source>
        <dbReference type="ARBA" id="ARBA00022723"/>
    </source>
</evidence>
<evidence type="ECO:0000256" key="6">
    <source>
        <dbReference type="ARBA" id="ARBA00022833"/>
    </source>
</evidence>
<organism evidence="16 17">
    <name type="scientific">Dissostichus eleginoides</name>
    <name type="common">Patagonian toothfish</name>
    <name type="synonym">Dissostichus amissus</name>
    <dbReference type="NCBI Taxonomy" id="100907"/>
    <lineage>
        <taxon>Eukaryota</taxon>
        <taxon>Metazoa</taxon>
        <taxon>Chordata</taxon>
        <taxon>Craniata</taxon>
        <taxon>Vertebrata</taxon>
        <taxon>Euteleostomi</taxon>
        <taxon>Actinopterygii</taxon>
        <taxon>Neopterygii</taxon>
        <taxon>Teleostei</taxon>
        <taxon>Neoteleostei</taxon>
        <taxon>Acanthomorphata</taxon>
        <taxon>Eupercaria</taxon>
        <taxon>Perciformes</taxon>
        <taxon>Notothenioidei</taxon>
        <taxon>Nototheniidae</taxon>
        <taxon>Dissostichus</taxon>
    </lineage>
</organism>
<dbReference type="GO" id="GO:0008270">
    <property type="term" value="F:zinc ion binding"/>
    <property type="evidence" value="ECO:0007669"/>
    <property type="project" value="UniProtKB-KW"/>
</dbReference>
<keyword evidence="7" id="KW-0805">Transcription regulation</keyword>
<feature type="domain" description="C2H2-type" evidence="14">
    <location>
        <begin position="347"/>
        <end position="374"/>
    </location>
</feature>
<dbReference type="Proteomes" id="UP001228049">
    <property type="component" value="Unassembled WGS sequence"/>
</dbReference>
<sequence>MCSVLGCCSLSRHAQRFKLPEDPDRRLEWVQFLFEANKQQLKESCWTDITICNEHFTDDCFAHLSTAADSVQLKPSAVPSVRVKAEPEELLESPQYVLFRRKCPSCGCKLQMEKVTYGELIILNQQCVQCDYRHQWKSQVNASVPTAEDQPLTEDIDVTPETHQKMSTDGNPSSTVLSEIVTFSDEESDPSDEGEEGDEGGVSSDFEWEPTEDFTEKLIKESEEETERESGEEQDLYYKELCTECGRFFLKSHTCEHKIKPYSCNICGKRCVNELSLKSHSRIHDETYDHLCKYCHVAFKTKLDKLKHQQTHEDSTDPYKCPHCPETFSTYKTRMIHSAKHRISKKPKCEVCGNEFRSARHLRRHSIVHTGLKPHKCSECERSFNQAGHLKSHMRLHTGERPFKCLQCDKSFNHNVSLKSHLQSYHLSSSGLDGRITVTSRKTGSSDEKSEDKQSDSDLSFDLAEGEEEDESETFRKSINEKEAQQPEQR</sequence>
<dbReference type="AlphaFoldDB" id="A0AAD9B8S0"/>
<evidence type="ECO:0000256" key="10">
    <source>
        <dbReference type="ARBA" id="ARBA00023242"/>
    </source>
</evidence>
<evidence type="ECO:0000259" key="15">
    <source>
        <dbReference type="PROSITE" id="PS50950"/>
    </source>
</evidence>
<dbReference type="SUPFAM" id="SSF57716">
    <property type="entry name" value="Glucocorticoid receptor-like (DNA-binding domain)"/>
    <property type="match status" value="1"/>
</dbReference>
<dbReference type="FunFam" id="3.30.160.60:FF:000912">
    <property type="entry name" value="Zinc finger protein 660"/>
    <property type="match status" value="1"/>
</dbReference>
<dbReference type="SUPFAM" id="SSF57667">
    <property type="entry name" value="beta-beta-alpha zinc fingers"/>
    <property type="match status" value="3"/>
</dbReference>
<keyword evidence="6" id="KW-0862">Zinc</keyword>
<keyword evidence="8 12" id="KW-0238">DNA-binding</keyword>
<dbReference type="PROSITE" id="PS50157">
    <property type="entry name" value="ZINC_FINGER_C2H2_2"/>
    <property type="match status" value="5"/>
</dbReference>
<evidence type="ECO:0000259" key="14">
    <source>
        <dbReference type="PROSITE" id="PS50157"/>
    </source>
</evidence>
<keyword evidence="17" id="KW-1185">Reference proteome</keyword>
<feature type="domain" description="C2H2-type" evidence="14">
    <location>
        <begin position="403"/>
        <end position="431"/>
    </location>
</feature>
<dbReference type="GO" id="GO:0005654">
    <property type="term" value="C:nucleoplasm"/>
    <property type="evidence" value="ECO:0007669"/>
    <property type="project" value="TreeGrafter"/>
</dbReference>
<feature type="region of interest" description="Disordered" evidence="13">
    <location>
        <begin position="436"/>
        <end position="490"/>
    </location>
</feature>
<evidence type="ECO:0000256" key="8">
    <source>
        <dbReference type="ARBA" id="ARBA00023125"/>
    </source>
</evidence>
<feature type="compositionally biased region" description="Basic and acidic residues" evidence="13">
    <location>
        <begin position="473"/>
        <end position="490"/>
    </location>
</feature>
<accession>A0AAD9B8S0</accession>
<evidence type="ECO:0000313" key="16">
    <source>
        <dbReference type="EMBL" id="KAK1879415.1"/>
    </source>
</evidence>
<keyword evidence="5 11" id="KW-0863">Zinc-finger</keyword>
<dbReference type="SMART" id="SM00980">
    <property type="entry name" value="THAP"/>
    <property type="match status" value="1"/>
</dbReference>
<gene>
    <name evidence="16" type="ORF">KUDE01_027537</name>
</gene>
<dbReference type="EMBL" id="JASDAP010000026">
    <property type="protein sequence ID" value="KAK1879415.1"/>
    <property type="molecule type" value="Genomic_DNA"/>
</dbReference>
<comment type="caution">
    <text evidence="16">The sequence shown here is derived from an EMBL/GenBank/DDBJ whole genome shotgun (WGS) entry which is preliminary data.</text>
</comment>
<dbReference type="PANTHER" id="PTHR24399:SF23">
    <property type="entry name" value="C2H2-TYPE DOMAIN-CONTAINING PROTEIN"/>
    <property type="match status" value="1"/>
</dbReference>
<keyword evidence="3" id="KW-0479">Metal-binding</keyword>
<dbReference type="InterPro" id="IPR013087">
    <property type="entry name" value="Znf_C2H2_type"/>
</dbReference>
<evidence type="ECO:0000256" key="5">
    <source>
        <dbReference type="ARBA" id="ARBA00022771"/>
    </source>
</evidence>
<reference evidence="16" key="1">
    <citation type="submission" date="2023-04" db="EMBL/GenBank/DDBJ databases">
        <title>Chromosome-level genome of Chaenocephalus aceratus.</title>
        <authorList>
            <person name="Park H."/>
        </authorList>
    </citation>
    <scope>NUCLEOTIDE SEQUENCE</scope>
    <source>
        <strain evidence="16">DE</strain>
        <tissue evidence="16">Muscle</tissue>
    </source>
</reference>
<dbReference type="Gene3D" id="3.30.160.60">
    <property type="entry name" value="Classic Zinc Finger"/>
    <property type="match status" value="5"/>
</dbReference>
<name>A0AAD9B8S0_DISEL</name>
<dbReference type="GO" id="GO:0000978">
    <property type="term" value="F:RNA polymerase II cis-regulatory region sequence-specific DNA binding"/>
    <property type="evidence" value="ECO:0007669"/>
    <property type="project" value="TreeGrafter"/>
</dbReference>
<dbReference type="GO" id="GO:0001227">
    <property type="term" value="F:DNA-binding transcription repressor activity, RNA polymerase II-specific"/>
    <property type="evidence" value="ECO:0007669"/>
    <property type="project" value="TreeGrafter"/>
</dbReference>
<dbReference type="PROSITE" id="PS50950">
    <property type="entry name" value="ZF_THAP"/>
    <property type="match status" value="1"/>
</dbReference>
<feature type="domain" description="THAP-type" evidence="15">
    <location>
        <begin position="1"/>
        <end position="82"/>
    </location>
</feature>
<feature type="region of interest" description="Disordered" evidence="13">
    <location>
        <begin position="183"/>
        <end position="207"/>
    </location>
</feature>
<dbReference type="SMART" id="SM00692">
    <property type="entry name" value="DM3"/>
    <property type="match status" value="1"/>
</dbReference>
<evidence type="ECO:0000256" key="13">
    <source>
        <dbReference type="SAM" id="MobiDB-lite"/>
    </source>
</evidence>
<keyword evidence="9" id="KW-0804">Transcription</keyword>
<proteinExistence type="predicted"/>
<dbReference type="PANTHER" id="PTHR24399">
    <property type="entry name" value="ZINC FINGER AND BTB DOMAIN-CONTAINING"/>
    <property type="match status" value="1"/>
</dbReference>
<keyword evidence="4" id="KW-0677">Repeat</keyword>
<dbReference type="Pfam" id="PF00096">
    <property type="entry name" value="zf-C2H2"/>
    <property type="match status" value="4"/>
</dbReference>
<evidence type="ECO:0000256" key="7">
    <source>
        <dbReference type="ARBA" id="ARBA00023015"/>
    </source>
</evidence>
<evidence type="ECO:0000256" key="11">
    <source>
        <dbReference type="PROSITE-ProRule" id="PRU00042"/>
    </source>
</evidence>
<evidence type="ECO:0000256" key="12">
    <source>
        <dbReference type="PROSITE-ProRule" id="PRU00309"/>
    </source>
</evidence>
<feature type="domain" description="C2H2-type" evidence="14">
    <location>
        <begin position="319"/>
        <end position="346"/>
    </location>
</feature>
<dbReference type="FunFam" id="3.30.160.60:FF:000097">
    <property type="entry name" value="Zinc finger protein"/>
    <property type="match status" value="1"/>
</dbReference>
<feature type="domain" description="C2H2-type" evidence="14">
    <location>
        <begin position="262"/>
        <end position="289"/>
    </location>
</feature>
<keyword evidence="10" id="KW-0539">Nucleus</keyword>
<evidence type="ECO:0000256" key="9">
    <source>
        <dbReference type="ARBA" id="ARBA00023163"/>
    </source>
</evidence>
<comment type="subcellular location">
    <subcellularLocation>
        <location evidence="2">Nucleus</location>
    </subcellularLocation>
</comment>
<evidence type="ECO:0000256" key="1">
    <source>
        <dbReference type="ARBA" id="ARBA00003767"/>
    </source>
</evidence>
<dbReference type="InterPro" id="IPR036236">
    <property type="entry name" value="Znf_C2H2_sf"/>
</dbReference>
<evidence type="ECO:0000256" key="4">
    <source>
        <dbReference type="ARBA" id="ARBA00022737"/>
    </source>
</evidence>
<comment type="function">
    <text evidence="1">May be involved in transcriptional regulation.</text>
</comment>
<dbReference type="PROSITE" id="PS00028">
    <property type="entry name" value="ZINC_FINGER_C2H2_1"/>
    <property type="match status" value="6"/>
</dbReference>
<feature type="compositionally biased region" description="Acidic residues" evidence="13">
    <location>
        <begin position="184"/>
        <end position="199"/>
    </location>
</feature>
<dbReference type="SMART" id="SM00355">
    <property type="entry name" value="ZnF_C2H2"/>
    <property type="match status" value="6"/>
</dbReference>
<evidence type="ECO:0000313" key="17">
    <source>
        <dbReference type="Proteomes" id="UP001228049"/>
    </source>
</evidence>
<evidence type="ECO:0000256" key="2">
    <source>
        <dbReference type="ARBA" id="ARBA00004123"/>
    </source>
</evidence>
<dbReference type="FunFam" id="3.30.160.60:FF:000446">
    <property type="entry name" value="Zinc finger protein"/>
    <property type="match status" value="1"/>
</dbReference>
<dbReference type="InterPro" id="IPR006612">
    <property type="entry name" value="THAP_Znf"/>
</dbReference>